<gene>
    <name evidence="1" type="ORF">KC19_1G275600</name>
    <name evidence="2" type="ORF">KC19_1G275800</name>
</gene>
<evidence type="ECO:0000313" key="2">
    <source>
        <dbReference type="EMBL" id="KAG0592718.1"/>
    </source>
</evidence>
<organism evidence="2 3">
    <name type="scientific">Ceratodon purpureus</name>
    <name type="common">Fire moss</name>
    <name type="synonym">Dicranum purpureum</name>
    <dbReference type="NCBI Taxonomy" id="3225"/>
    <lineage>
        <taxon>Eukaryota</taxon>
        <taxon>Viridiplantae</taxon>
        <taxon>Streptophyta</taxon>
        <taxon>Embryophyta</taxon>
        <taxon>Bryophyta</taxon>
        <taxon>Bryophytina</taxon>
        <taxon>Bryopsida</taxon>
        <taxon>Dicranidae</taxon>
        <taxon>Pseudoditrichales</taxon>
        <taxon>Ditrichaceae</taxon>
        <taxon>Ceratodon</taxon>
    </lineage>
</organism>
<name>A0A8T0JD13_CERPU</name>
<evidence type="ECO:0000313" key="3">
    <source>
        <dbReference type="Proteomes" id="UP000822688"/>
    </source>
</evidence>
<dbReference type="EMBL" id="CM026421">
    <property type="protein sequence ID" value="KAG0592716.1"/>
    <property type="molecule type" value="Genomic_DNA"/>
</dbReference>
<keyword evidence="3" id="KW-1185">Reference proteome</keyword>
<protein>
    <submittedName>
        <fullName evidence="2">Uncharacterized protein</fullName>
    </submittedName>
</protein>
<dbReference type="EMBL" id="CM026421">
    <property type="protein sequence ID" value="KAG0592718.1"/>
    <property type="molecule type" value="Genomic_DNA"/>
</dbReference>
<proteinExistence type="predicted"/>
<dbReference type="Proteomes" id="UP000822688">
    <property type="component" value="Chromosome 1"/>
</dbReference>
<comment type="caution">
    <text evidence="2">The sequence shown here is derived from an EMBL/GenBank/DDBJ whole genome shotgun (WGS) entry which is preliminary data.</text>
</comment>
<accession>A0A8T0JD13</accession>
<dbReference type="AlphaFoldDB" id="A0A8T0JD13"/>
<evidence type="ECO:0000313" key="1">
    <source>
        <dbReference type="EMBL" id="KAG0592716.1"/>
    </source>
</evidence>
<reference evidence="2" key="1">
    <citation type="submission" date="2020-06" db="EMBL/GenBank/DDBJ databases">
        <title>WGS assembly of Ceratodon purpureus strain R40.</title>
        <authorList>
            <person name="Carey S.B."/>
            <person name="Jenkins J."/>
            <person name="Shu S."/>
            <person name="Lovell J.T."/>
            <person name="Sreedasyam A."/>
            <person name="Maumus F."/>
            <person name="Tiley G.P."/>
            <person name="Fernandez-Pozo N."/>
            <person name="Barry K."/>
            <person name="Chen C."/>
            <person name="Wang M."/>
            <person name="Lipzen A."/>
            <person name="Daum C."/>
            <person name="Saski C.A."/>
            <person name="Payton A.C."/>
            <person name="Mcbreen J.C."/>
            <person name="Conrad R.E."/>
            <person name="Kollar L.M."/>
            <person name="Olsson S."/>
            <person name="Huttunen S."/>
            <person name="Landis J.B."/>
            <person name="Wickett N.J."/>
            <person name="Johnson M.G."/>
            <person name="Rensing S.A."/>
            <person name="Grimwood J."/>
            <person name="Schmutz J."/>
            <person name="Mcdaniel S.F."/>
        </authorList>
    </citation>
    <scope>NUCLEOTIDE SEQUENCE</scope>
    <source>
        <strain evidence="2">R40</strain>
    </source>
</reference>
<sequence length="99" mass="11165">MNSKNPEPGMTTKCTMLIPAACSWPPRLAKPMPVFPMMLSHWDCKHLNNKTDACLHNDALTLGLQTSKQQKQCSERQNLHPTNQIPISDLRISVLRSIN</sequence>